<name>A0A1I7DY66_9BACT</name>
<feature type="domain" description="Endonuclease/exonuclease/phosphatase" evidence="1">
    <location>
        <begin position="4"/>
        <end position="227"/>
    </location>
</feature>
<dbReference type="Proteomes" id="UP000199673">
    <property type="component" value="Unassembled WGS sequence"/>
</dbReference>
<keyword evidence="2" id="KW-0540">Nuclease</keyword>
<reference evidence="3" key="1">
    <citation type="submission" date="2016-10" db="EMBL/GenBank/DDBJ databases">
        <authorList>
            <person name="Varghese N."/>
            <person name="Submissions S."/>
        </authorList>
    </citation>
    <scope>NUCLEOTIDE SEQUENCE [LARGE SCALE GENOMIC DNA]</scope>
    <source>
        <strain evidence="3">DSM 23445</strain>
    </source>
</reference>
<dbReference type="Gene3D" id="3.60.10.10">
    <property type="entry name" value="Endonuclease/exonuclease/phosphatase"/>
    <property type="match status" value="1"/>
</dbReference>
<dbReference type="GO" id="GO:0004527">
    <property type="term" value="F:exonuclease activity"/>
    <property type="evidence" value="ECO:0007669"/>
    <property type="project" value="UniProtKB-KW"/>
</dbReference>
<sequence>MKIVTWNCNGAFRRKFNFIDKFDADIYVIQECENPIECNHPEYAYWAKNHLWIGDSKHKGVGIFVKGDITLEKLEWSTIYKDHSVKHFLPCLINGNIQLIAVWAHSNNSPNFGYIGQFWKFIQLHKFKFNEILIAGDFNSNVRWDQWDRWWNHSDVIRELQERNVDSLYHFYFGEQQGTEQQPTFFLQRNLNKPYHIDYIFGSSSLRDKLQKIEIGKIENWITISDHLPMIGEFSL</sequence>
<dbReference type="AlphaFoldDB" id="A0A1I7DY66"/>
<dbReference type="Pfam" id="PF03372">
    <property type="entry name" value="Exo_endo_phos"/>
    <property type="match status" value="1"/>
</dbReference>
<dbReference type="InterPro" id="IPR036691">
    <property type="entry name" value="Endo/exonu/phosph_ase_sf"/>
</dbReference>
<protein>
    <submittedName>
        <fullName evidence="2">Exonuclease III</fullName>
    </submittedName>
</protein>
<evidence type="ECO:0000313" key="2">
    <source>
        <dbReference type="EMBL" id="SFU16556.1"/>
    </source>
</evidence>
<dbReference type="OrthoDB" id="583592at2"/>
<organism evidence="2 3">
    <name type="scientific">Algoriphagus locisalis</name>
    <dbReference type="NCBI Taxonomy" id="305507"/>
    <lineage>
        <taxon>Bacteria</taxon>
        <taxon>Pseudomonadati</taxon>
        <taxon>Bacteroidota</taxon>
        <taxon>Cytophagia</taxon>
        <taxon>Cytophagales</taxon>
        <taxon>Cyclobacteriaceae</taxon>
        <taxon>Algoriphagus</taxon>
    </lineage>
</organism>
<evidence type="ECO:0000313" key="3">
    <source>
        <dbReference type="Proteomes" id="UP000199673"/>
    </source>
</evidence>
<dbReference type="EMBL" id="FPBF01000008">
    <property type="protein sequence ID" value="SFU16556.1"/>
    <property type="molecule type" value="Genomic_DNA"/>
</dbReference>
<evidence type="ECO:0000259" key="1">
    <source>
        <dbReference type="Pfam" id="PF03372"/>
    </source>
</evidence>
<gene>
    <name evidence="2" type="ORF">SAMN04489724_4568</name>
</gene>
<keyword evidence="3" id="KW-1185">Reference proteome</keyword>
<dbReference type="SUPFAM" id="SSF56219">
    <property type="entry name" value="DNase I-like"/>
    <property type="match status" value="1"/>
</dbReference>
<proteinExistence type="predicted"/>
<dbReference type="STRING" id="305507.SAMN04489724_4568"/>
<dbReference type="InterPro" id="IPR005135">
    <property type="entry name" value="Endo/exonuclease/phosphatase"/>
</dbReference>
<accession>A0A1I7DY66</accession>
<keyword evidence="2" id="KW-0378">Hydrolase</keyword>
<keyword evidence="2" id="KW-0269">Exonuclease</keyword>
<dbReference type="RefSeq" id="WP_091697564.1">
    <property type="nucleotide sequence ID" value="NZ_FPBF01000008.1"/>
</dbReference>